<keyword evidence="1" id="KW-0812">Transmembrane</keyword>
<keyword evidence="1" id="KW-1133">Transmembrane helix</keyword>
<sequence length="607" mass="65887">MDNKSCIVWAQLRSTYYPLLPRYGHSAAAFFNGTTDLVYVYGGRGENASAFGDVFLFDPLSSSCNFELTDGATPAARSFQSATIAGHRYVVFGGLTSAAEVSGANEYSATTNSFYLLDILRRPMNWADRMQVLERAPVFRKSTLWPPGWGCGIVPIQKQAVTLTKRGQQILYFGGDIGNSMYSRCVFSYDFPQSTWSLLYPQSPGTTCAESGVAITGASAPAGRAAAAAAPFSGHDAVYYGGSRAIVNGSNVSIMFFDDLWLFSVASQSWRTVPTLETGDARPAPRDGHSLTVAPSWLSESSGWLLYGGRSCPGNQSSCNPQDLVMLNDLWLLRIEGNGVARWSRLRECGSLSGATEPLARSFHTMTLVNDEKLILIGGVGDESIFGDVWSLQWKARPPDAPARPVQSLPLETRRVVYIYVLFYFPKLSWYAPEQFTVAIDESLKQGLQRILVNAYVEALDIELFDATSGGGGHGKVLARGTLAQYAVLVGSAFARKLILTTQDQEVPRYLSAQTGTSVEVLAYAAGQPLPMTFSSVESGQGSQGGSGLSTSIIATIATISSAAAAAFLLGIAILLYRWRWRRRRIQRMRMSSVTPGRIEHGRVNTS</sequence>
<proteinExistence type="predicted"/>
<reference evidence="2 3" key="1">
    <citation type="journal article" date="2020" name="J. Phycol.">
        <title>Comparative genome analysis reveals Cyanidiococcus gen. nov., a new extremophilic red algal genus sister to Cyanidioschyzon (Cyanidioschyzonaceae, Rhodophyta).</title>
        <authorList>
            <person name="Liu S.-L."/>
            <person name="Chiang Y.-R."/>
            <person name="Yoon H.S."/>
            <person name="Fu H.-Y."/>
        </authorList>
    </citation>
    <scope>NUCLEOTIDE SEQUENCE [LARGE SCALE GENOMIC DNA]</scope>
    <source>
        <strain evidence="2 3">THAL066</strain>
    </source>
</reference>
<evidence type="ECO:0000256" key="1">
    <source>
        <dbReference type="SAM" id="Phobius"/>
    </source>
</evidence>
<organism evidence="2 3">
    <name type="scientific">Cyanidiococcus yangmingshanensis</name>
    <dbReference type="NCBI Taxonomy" id="2690220"/>
    <lineage>
        <taxon>Eukaryota</taxon>
        <taxon>Rhodophyta</taxon>
        <taxon>Bangiophyceae</taxon>
        <taxon>Cyanidiales</taxon>
        <taxon>Cyanidiaceae</taxon>
        <taxon>Cyanidiococcus</taxon>
    </lineage>
</organism>
<evidence type="ECO:0000313" key="3">
    <source>
        <dbReference type="Proteomes" id="UP000530660"/>
    </source>
</evidence>
<dbReference type="EMBL" id="VWRR01000019">
    <property type="protein sequence ID" value="KAF6000522.1"/>
    <property type="molecule type" value="Genomic_DNA"/>
</dbReference>
<dbReference type="PANTHER" id="PTHR23244">
    <property type="entry name" value="KELCH REPEAT DOMAIN"/>
    <property type="match status" value="1"/>
</dbReference>
<dbReference type="Proteomes" id="UP000530660">
    <property type="component" value="Unassembled WGS sequence"/>
</dbReference>
<feature type="transmembrane region" description="Helical" evidence="1">
    <location>
        <begin position="553"/>
        <end position="579"/>
    </location>
</feature>
<dbReference type="InterPro" id="IPR015915">
    <property type="entry name" value="Kelch-typ_b-propeller"/>
</dbReference>
<evidence type="ECO:0000313" key="2">
    <source>
        <dbReference type="EMBL" id="KAF6000522.1"/>
    </source>
</evidence>
<dbReference type="Gene3D" id="2.120.10.80">
    <property type="entry name" value="Kelch-type beta propeller"/>
    <property type="match status" value="2"/>
</dbReference>
<protein>
    <submittedName>
        <fullName evidence="2">Uncharacterized protein</fullName>
    </submittedName>
</protein>
<dbReference type="PANTHER" id="PTHR23244:SF471">
    <property type="entry name" value="GUANINE NUCLEOTIDE-BINDING PROTEIN SUBUNIT BETA 1-RELATED"/>
    <property type="match status" value="1"/>
</dbReference>
<name>A0A7J7IBQ6_9RHOD</name>
<gene>
    <name evidence="2" type="ORF">F1559_001034</name>
</gene>
<comment type="caution">
    <text evidence="2">The sequence shown here is derived from an EMBL/GenBank/DDBJ whole genome shotgun (WGS) entry which is preliminary data.</text>
</comment>
<dbReference type="SUPFAM" id="SSF117281">
    <property type="entry name" value="Kelch motif"/>
    <property type="match status" value="2"/>
</dbReference>
<keyword evidence="1" id="KW-0472">Membrane</keyword>
<keyword evidence="3" id="KW-1185">Reference proteome</keyword>
<accession>A0A7J7IBQ6</accession>
<dbReference type="Pfam" id="PF24681">
    <property type="entry name" value="Kelch_KLHDC2_KLHL20_DRC7"/>
    <property type="match status" value="2"/>
</dbReference>
<dbReference type="OrthoDB" id="10251809at2759"/>
<dbReference type="AlphaFoldDB" id="A0A7J7IBQ6"/>